<comment type="caution">
    <text evidence="1">The sequence shown here is derived from an EMBL/GenBank/DDBJ whole genome shotgun (WGS) entry which is preliminary data.</text>
</comment>
<name>A0A7J7JZT6_BUGNE</name>
<keyword evidence="2" id="KW-1185">Reference proteome</keyword>
<evidence type="ECO:0000313" key="1">
    <source>
        <dbReference type="EMBL" id="KAF6030848.1"/>
    </source>
</evidence>
<proteinExistence type="predicted"/>
<accession>A0A7J7JZT6</accession>
<dbReference type="EMBL" id="VXIV02001663">
    <property type="protein sequence ID" value="KAF6030848.1"/>
    <property type="molecule type" value="Genomic_DNA"/>
</dbReference>
<gene>
    <name evidence="1" type="ORF">EB796_010850</name>
</gene>
<reference evidence="1" key="1">
    <citation type="submission" date="2020-06" db="EMBL/GenBank/DDBJ databases">
        <title>Draft genome of Bugula neritina, a colonial animal packing powerful symbionts and potential medicines.</title>
        <authorList>
            <person name="Rayko M."/>
        </authorList>
    </citation>
    <scope>NUCLEOTIDE SEQUENCE [LARGE SCALE GENOMIC DNA]</scope>
    <source>
        <strain evidence="1">Kwan_BN1</strain>
    </source>
</reference>
<dbReference type="AlphaFoldDB" id="A0A7J7JZT6"/>
<evidence type="ECO:0000313" key="2">
    <source>
        <dbReference type="Proteomes" id="UP000593567"/>
    </source>
</evidence>
<dbReference type="Proteomes" id="UP000593567">
    <property type="component" value="Unassembled WGS sequence"/>
</dbReference>
<organism evidence="1 2">
    <name type="scientific">Bugula neritina</name>
    <name type="common">Brown bryozoan</name>
    <name type="synonym">Sertularia neritina</name>
    <dbReference type="NCBI Taxonomy" id="10212"/>
    <lineage>
        <taxon>Eukaryota</taxon>
        <taxon>Metazoa</taxon>
        <taxon>Spiralia</taxon>
        <taxon>Lophotrochozoa</taxon>
        <taxon>Bryozoa</taxon>
        <taxon>Gymnolaemata</taxon>
        <taxon>Cheilostomatida</taxon>
        <taxon>Flustrina</taxon>
        <taxon>Buguloidea</taxon>
        <taxon>Bugulidae</taxon>
        <taxon>Bugula</taxon>
    </lineage>
</organism>
<sequence>MLHIRTPSNLQLTLTFLADVGLGTLGRYSAVSTHCVHRARLYHIAAVCIHDAAVCVDYAAIRVDHQGV</sequence>
<protein>
    <submittedName>
        <fullName evidence="1">Uncharacterized protein</fullName>
    </submittedName>
</protein>